<dbReference type="InterPro" id="IPR026444">
    <property type="entry name" value="Secre_tail"/>
</dbReference>
<gene>
    <name evidence="2" type="ORF">MNBD_BACTEROID06-1105</name>
</gene>
<reference evidence="2" key="1">
    <citation type="submission" date="2018-06" db="EMBL/GenBank/DDBJ databases">
        <authorList>
            <person name="Zhirakovskaya E."/>
        </authorList>
    </citation>
    <scope>NUCLEOTIDE SEQUENCE</scope>
</reference>
<organism evidence="2">
    <name type="scientific">hydrothermal vent metagenome</name>
    <dbReference type="NCBI Taxonomy" id="652676"/>
    <lineage>
        <taxon>unclassified sequences</taxon>
        <taxon>metagenomes</taxon>
        <taxon>ecological metagenomes</taxon>
    </lineage>
</organism>
<sequence length="337" mass="37144">FVGSLNTGNMSLPITRTVQNGSADDGWNLVNNPYASQIDWASANWTKTNIDATIYVWNGVAYNALNGTGTIASGQSFWVHANAASPVLTATQNVKTSAAATFYRTSESAINNQLSITLLDGEFSDLARIRFMDDAMEEFDSKYDGYKLQNDIFNLASTTQAGLDLSINTLPASTLNRTVKLNISNISEGSYQLKFDGLASFETTLVFTLIDKFSNTSTVLEDGFEYNFTVTADTTSYGAARFSIVVESEVILGFDDTTNENSKISVYPNPVSRQLHILNPSKEKINLVSVYDVNGKIVYSKEKDISLKINMSNMKKGIYIINIATDNKTITYRVRKE</sequence>
<accession>A0A3B0U9S2</accession>
<dbReference type="AlphaFoldDB" id="A0A3B0U9S2"/>
<name>A0A3B0U9S2_9ZZZZ</name>
<protein>
    <recommendedName>
        <fullName evidence="1">Secretion system C-terminal sorting domain-containing protein</fullName>
    </recommendedName>
</protein>
<evidence type="ECO:0000313" key="2">
    <source>
        <dbReference type="EMBL" id="VAW27188.1"/>
    </source>
</evidence>
<dbReference type="EMBL" id="UOES01000193">
    <property type="protein sequence ID" value="VAW27188.1"/>
    <property type="molecule type" value="Genomic_DNA"/>
</dbReference>
<proteinExistence type="predicted"/>
<evidence type="ECO:0000259" key="1">
    <source>
        <dbReference type="Pfam" id="PF18962"/>
    </source>
</evidence>
<dbReference type="Pfam" id="PF18962">
    <property type="entry name" value="Por_Secre_tail"/>
    <property type="match status" value="1"/>
</dbReference>
<feature type="domain" description="Secretion system C-terminal sorting" evidence="1">
    <location>
        <begin position="266"/>
        <end position="331"/>
    </location>
</feature>
<dbReference type="NCBIfam" id="TIGR04183">
    <property type="entry name" value="Por_Secre_tail"/>
    <property type="match status" value="1"/>
</dbReference>
<feature type="non-terminal residue" evidence="2">
    <location>
        <position position="1"/>
    </location>
</feature>